<feature type="transmembrane region" description="Helical" evidence="1">
    <location>
        <begin position="513"/>
        <end position="530"/>
    </location>
</feature>
<feature type="transmembrane region" description="Helical" evidence="1">
    <location>
        <begin position="488"/>
        <end position="507"/>
    </location>
</feature>
<feature type="transmembrane region" description="Helical" evidence="1">
    <location>
        <begin position="422"/>
        <end position="442"/>
    </location>
</feature>
<feature type="transmembrane region" description="Helical" evidence="1">
    <location>
        <begin position="448"/>
        <end position="467"/>
    </location>
</feature>
<feature type="transmembrane region" description="Helical" evidence="1">
    <location>
        <begin position="371"/>
        <end position="392"/>
    </location>
</feature>
<feature type="transmembrane region" description="Helical" evidence="1">
    <location>
        <begin position="162"/>
        <end position="183"/>
    </location>
</feature>
<feature type="transmembrane region" description="Helical" evidence="1">
    <location>
        <begin position="120"/>
        <end position="142"/>
    </location>
</feature>
<keyword evidence="1" id="KW-0472">Membrane</keyword>
<evidence type="ECO:0000256" key="1">
    <source>
        <dbReference type="SAM" id="Phobius"/>
    </source>
</evidence>
<feature type="transmembrane region" description="Helical" evidence="1">
    <location>
        <begin position="38"/>
        <end position="59"/>
    </location>
</feature>
<dbReference type="RefSeq" id="WP_188553991.1">
    <property type="nucleotide sequence ID" value="NZ_BMGT01000002.1"/>
</dbReference>
<keyword evidence="3" id="KW-1185">Reference proteome</keyword>
<reference evidence="2" key="2">
    <citation type="submission" date="2020-09" db="EMBL/GenBank/DDBJ databases">
        <authorList>
            <person name="Sun Q."/>
            <person name="Zhou Y."/>
        </authorList>
    </citation>
    <scope>NUCLEOTIDE SEQUENCE</scope>
    <source>
        <strain evidence="2">CGMCC 1.12997</strain>
    </source>
</reference>
<keyword evidence="1" id="KW-0812">Transmembrane</keyword>
<feature type="transmembrane region" description="Helical" evidence="1">
    <location>
        <begin position="334"/>
        <end position="351"/>
    </location>
</feature>
<organism evidence="2 3">
    <name type="scientific">Edaphobacter dinghuensis</name>
    <dbReference type="NCBI Taxonomy" id="1560005"/>
    <lineage>
        <taxon>Bacteria</taxon>
        <taxon>Pseudomonadati</taxon>
        <taxon>Acidobacteriota</taxon>
        <taxon>Terriglobia</taxon>
        <taxon>Terriglobales</taxon>
        <taxon>Acidobacteriaceae</taxon>
        <taxon>Edaphobacter</taxon>
    </lineage>
</organism>
<feature type="transmembrane region" description="Helical" evidence="1">
    <location>
        <begin position="195"/>
        <end position="216"/>
    </location>
</feature>
<name>A0A917HET9_9BACT</name>
<reference evidence="2" key="1">
    <citation type="journal article" date="2014" name="Int. J. Syst. Evol. Microbiol.">
        <title>Complete genome sequence of Corynebacterium casei LMG S-19264T (=DSM 44701T), isolated from a smear-ripened cheese.</title>
        <authorList>
            <consortium name="US DOE Joint Genome Institute (JGI-PGF)"/>
            <person name="Walter F."/>
            <person name="Albersmeier A."/>
            <person name="Kalinowski J."/>
            <person name="Ruckert C."/>
        </authorList>
    </citation>
    <scope>NUCLEOTIDE SEQUENCE</scope>
    <source>
        <strain evidence="2">CGMCC 1.12997</strain>
    </source>
</reference>
<feature type="transmembrane region" description="Helical" evidence="1">
    <location>
        <begin position="71"/>
        <end position="92"/>
    </location>
</feature>
<protein>
    <submittedName>
        <fullName evidence="2">Uncharacterized protein</fullName>
    </submittedName>
</protein>
<sequence>MHKPVNIEKRQFRILYKAFLLRVVDLELLSADADTTRLLGQFAALFAGISYLFTFWLIFAGGRFSPDFLWVMEHFLIATTMLVVGLFSVLCWESIFPDRGDVLVLAPLPVRVSTLFRAKLSALIAALSLSVLSLNCISGLVWPKMFSATNGGGYLGMLHSLVAYWATMLLAATFVFGCVLGIQGITSQLLPRAQFLRLSALLQVFLFFLFTTVYIIEPSLEAPKALVAPENQRLLAWLPSYWFLGLFQQLNGSMLPAFAPLARRAWVGIAVATVVGAISVLLAYFRVMGKIIETPDIAPGGRRVNLPLRFGTLLQTAVVLFSVRTLLRSRQHRMLLSFYLGATFAIVLAYLGTSLRVLKLLHGTAGDAVNATFLVASIWIMCFAIMGVRLVISMPLTLRANWIFRITEIRGATAYLSAIRRAFFVLAAIPAWLLMAILFLLRWPTWRIVGHLFLLALVGMIVVELSLYGFHKLPFTCSYLPGQSKVHVVFWGCLLVWVPLVAARFEMRILSRPLDFIGIAILLILIAACARWRTTASAASVEGLIFEEEYPPELFSLNLLRNMGAPLTRSNVAGASPKSL</sequence>
<feature type="transmembrane region" description="Helical" evidence="1">
    <location>
        <begin position="236"/>
        <end position="258"/>
    </location>
</feature>
<gene>
    <name evidence="2" type="ORF">GCM10011585_19970</name>
</gene>
<feature type="transmembrane region" description="Helical" evidence="1">
    <location>
        <begin position="306"/>
        <end position="327"/>
    </location>
</feature>
<feature type="transmembrane region" description="Helical" evidence="1">
    <location>
        <begin position="265"/>
        <end position="286"/>
    </location>
</feature>
<dbReference type="EMBL" id="BMGT01000002">
    <property type="protein sequence ID" value="GGG76970.1"/>
    <property type="molecule type" value="Genomic_DNA"/>
</dbReference>
<proteinExistence type="predicted"/>
<evidence type="ECO:0000313" key="2">
    <source>
        <dbReference type="EMBL" id="GGG76970.1"/>
    </source>
</evidence>
<accession>A0A917HET9</accession>
<evidence type="ECO:0000313" key="3">
    <source>
        <dbReference type="Proteomes" id="UP000647241"/>
    </source>
</evidence>
<dbReference type="AlphaFoldDB" id="A0A917HET9"/>
<dbReference type="Proteomes" id="UP000647241">
    <property type="component" value="Unassembled WGS sequence"/>
</dbReference>
<comment type="caution">
    <text evidence="2">The sequence shown here is derived from an EMBL/GenBank/DDBJ whole genome shotgun (WGS) entry which is preliminary data.</text>
</comment>
<keyword evidence="1" id="KW-1133">Transmembrane helix</keyword>